<sequence length="457" mass="50408">MTTLLPRSRPEDQGVPSAALARLVHALDEIDHVHTLTVVRHGHVVAEATWAPYDRELPHALYSVSKSFTAMAVGLAVDEGRFGLDDRVIDLLPDAAPAVISDRLASLRVRHLLTMSTGHAEEPRDWGEDWSATLLASDLAYDPGTHWLYNTPATYALSEIVQRRTGLRLNDYLRPRLFEPLGFDESWWEQSPTGVDAGGFGLMLRAEELAAFGQLLLQRGRWQGRTLVPAEWIDLATSAQISNGTGEGDWNRGYGFQFWRCRHDAYRADGAFGQYVVVMPEHDAVIAMSGGLADMQVPLEAIWRELMPAWDTQEAPTAVPTHLTIAPPGGELREDAAEFRYEGPIAHLRIAGDTLTLDGAELTVVPDRWTAARLGDRPGRRGFWYGDRFVIAGGWVADAYVAHLRTLQDAVTFRLELSSTGRLTITRDHGFTGPDVWAGDPVGVQSSVADHHSVVSP</sequence>
<keyword evidence="3" id="KW-1185">Reference proteome</keyword>
<reference evidence="2 3" key="1">
    <citation type="submission" date="2020-04" db="EMBL/GenBank/DDBJ databases">
        <title>CFH 90308 Microbacterium sp.</title>
        <authorList>
            <person name="Nie G."/>
            <person name="Ming H."/>
            <person name="Xia T."/>
        </authorList>
    </citation>
    <scope>NUCLEOTIDE SEQUENCE [LARGE SCALE GENOMIC DNA]</scope>
    <source>
        <strain evidence="2 3">CFH 90308</strain>
    </source>
</reference>
<dbReference type="PANTHER" id="PTHR43283">
    <property type="entry name" value="BETA-LACTAMASE-RELATED"/>
    <property type="match status" value="1"/>
</dbReference>
<dbReference type="SUPFAM" id="SSF56601">
    <property type="entry name" value="beta-lactamase/transpeptidase-like"/>
    <property type="match status" value="1"/>
</dbReference>
<dbReference type="EMBL" id="JABACI010000005">
    <property type="protein sequence ID" value="NLP85686.1"/>
    <property type="molecule type" value="Genomic_DNA"/>
</dbReference>
<protein>
    <submittedName>
        <fullName evidence="2">Serine hydrolase</fullName>
    </submittedName>
</protein>
<keyword evidence="2" id="KW-0378">Hydrolase</keyword>
<dbReference type="Pfam" id="PF00144">
    <property type="entry name" value="Beta-lactamase"/>
    <property type="match status" value="1"/>
</dbReference>
<dbReference type="Proteomes" id="UP001429745">
    <property type="component" value="Unassembled WGS sequence"/>
</dbReference>
<dbReference type="InterPro" id="IPR012338">
    <property type="entry name" value="Beta-lactam/transpept-like"/>
</dbReference>
<evidence type="ECO:0000259" key="1">
    <source>
        <dbReference type="Pfam" id="PF00144"/>
    </source>
</evidence>
<proteinExistence type="predicted"/>
<dbReference type="PANTHER" id="PTHR43283:SF7">
    <property type="entry name" value="BETA-LACTAMASE-RELATED DOMAIN-CONTAINING PROTEIN"/>
    <property type="match status" value="1"/>
</dbReference>
<dbReference type="InterPro" id="IPR050789">
    <property type="entry name" value="Diverse_Enzym_Activities"/>
</dbReference>
<evidence type="ECO:0000313" key="3">
    <source>
        <dbReference type="Proteomes" id="UP001429745"/>
    </source>
</evidence>
<dbReference type="GO" id="GO:0016787">
    <property type="term" value="F:hydrolase activity"/>
    <property type="evidence" value="ECO:0007669"/>
    <property type="project" value="UniProtKB-KW"/>
</dbReference>
<dbReference type="Gene3D" id="3.40.710.10">
    <property type="entry name" value="DD-peptidase/beta-lactamase superfamily"/>
    <property type="match status" value="1"/>
</dbReference>
<comment type="caution">
    <text evidence="2">The sequence shown here is derived from an EMBL/GenBank/DDBJ whole genome shotgun (WGS) entry which is preliminary data.</text>
</comment>
<accession>A0ABX1KJZ4</accession>
<organism evidence="2 3">
    <name type="scientific">Microbacterium salsuginis</name>
    <dbReference type="NCBI Taxonomy" id="2722803"/>
    <lineage>
        <taxon>Bacteria</taxon>
        <taxon>Bacillati</taxon>
        <taxon>Actinomycetota</taxon>
        <taxon>Actinomycetes</taxon>
        <taxon>Micrococcales</taxon>
        <taxon>Microbacteriaceae</taxon>
        <taxon>Microbacterium</taxon>
    </lineage>
</organism>
<dbReference type="InterPro" id="IPR001466">
    <property type="entry name" value="Beta-lactam-related"/>
</dbReference>
<dbReference type="RefSeq" id="WP_168914162.1">
    <property type="nucleotide sequence ID" value="NZ_JABACI010000005.1"/>
</dbReference>
<evidence type="ECO:0000313" key="2">
    <source>
        <dbReference type="EMBL" id="NLP85686.1"/>
    </source>
</evidence>
<gene>
    <name evidence="2" type="ORF">HF576_17755</name>
</gene>
<name>A0ABX1KJZ4_9MICO</name>
<feature type="domain" description="Beta-lactamase-related" evidence="1">
    <location>
        <begin position="36"/>
        <end position="288"/>
    </location>
</feature>